<feature type="domain" description="NAD(P)-binding" evidence="1">
    <location>
        <begin position="8"/>
        <end position="72"/>
    </location>
</feature>
<dbReference type="OrthoDB" id="10000533at2759"/>
<dbReference type="InterPro" id="IPR016040">
    <property type="entry name" value="NAD(P)-bd_dom"/>
</dbReference>
<keyword evidence="3" id="KW-1185">Reference proteome</keyword>
<proteinExistence type="predicted"/>
<dbReference type="HOGENOM" id="CLU_007383_12_3_1"/>
<protein>
    <recommendedName>
        <fullName evidence="1">NAD(P)-binding domain-containing protein</fullName>
    </recommendedName>
</protein>
<gene>
    <name evidence="2" type="ORF">DRE_00360</name>
</gene>
<dbReference type="InterPro" id="IPR036291">
    <property type="entry name" value="NAD(P)-bd_dom_sf"/>
</dbReference>
<dbReference type="SUPFAM" id="SSF51735">
    <property type="entry name" value="NAD(P)-binding Rossmann-fold domains"/>
    <property type="match status" value="1"/>
</dbReference>
<reference evidence="2 3" key="1">
    <citation type="submission" date="2013-05" db="EMBL/GenBank/DDBJ databases">
        <title>Drechslerella stenobrocha genome reveals carnivorous origination and mechanical trapping mechanism of predatory fungi.</title>
        <authorList>
            <person name="Liu X."/>
            <person name="Zhang W."/>
            <person name="Liu K."/>
        </authorList>
    </citation>
    <scope>NUCLEOTIDE SEQUENCE [LARGE SCALE GENOMIC DNA]</scope>
    <source>
        <strain evidence="2 3">248</strain>
    </source>
</reference>
<name>W7I4L2_9PEZI</name>
<dbReference type="GO" id="GO:0005737">
    <property type="term" value="C:cytoplasm"/>
    <property type="evidence" value="ECO:0007669"/>
    <property type="project" value="TreeGrafter"/>
</dbReference>
<dbReference type="Pfam" id="PF13460">
    <property type="entry name" value="NAD_binding_10"/>
    <property type="match status" value="1"/>
</dbReference>
<dbReference type="Gene3D" id="3.40.50.720">
    <property type="entry name" value="NAD(P)-binding Rossmann-like Domain"/>
    <property type="match status" value="1"/>
</dbReference>
<dbReference type="AlphaFoldDB" id="W7I4L2"/>
<dbReference type="PANTHER" id="PTHR48079:SF3">
    <property type="entry name" value="NAD-DEPENDENT EPIMERASE_DEHYDRATASE DOMAIN-CONTAINING PROTEIN"/>
    <property type="match status" value="1"/>
</dbReference>
<dbReference type="PANTHER" id="PTHR48079">
    <property type="entry name" value="PROTEIN YEEZ"/>
    <property type="match status" value="1"/>
</dbReference>
<dbReference type="InterPro" id="IPR051783">
    <property type="entry name" value="NAD(P)-dependent_oxidoreduct"/>
</dbReference>
<evidence type="ECO:0000313" key="2">
    <source>
        <dbReference type="EMBL" id="EWC47392.1"/>
    </source>
</evidence>
<evidence type="ECO:0000259" key="1">
    <source>
        <dbReference type="Pfam" id="PF13460"/>
    </source>
</evidence>
<sequence length="324" mass="35085">MVRVLLFGASGFVGSPIAAALRRRGHIVYAVVRTESKAIELSKQELIPILGDASQPETWTPVLDRIDVVIDSSPSFGGISEKILDGIKESPRVKNARKIDPKIGLIYVSGIWVHGSSPDVATDRVPVGVDDLRKPPALVSWRPAFEDLVLESRDVIDAAILRAGVVFGGSGSLFGIWWEPLVVALKDNKHGEPVTILGNPDASLALIHKDDFAEATLNAVEKFESISQISYPVFDIVGGHETLGAINKAAAKALDITGEVKHEIPAPDNAFATAMSTSLLLDTTRSYTYLDWQPNHPSLVKYADIYAKAHLYSTDYYSTVTKSA</sequence>
<organism evidence="2 3">
    <name type="scientific">Drechslerella stenobrocha 248</name>
    <dbReference type="NCBI Taxonomy" id="1043628"/>
    <lineage>
        <taxon>Eukaryota</taxon>
        <taxon>Fungi</taxon>
        <taxon>Dikarya</taxon>
        <taxon>Ascomycota</taxon>
        <taxon>Pezizomycotina</taxon>
        <taxon>Orbiliomycetes</taxon>
        <taxon>Orbiliales</taxon>
        <taxon>Orbiliaceae</taxon>
        <taxon>Drechslerella</taxon>
    </lineage>
</organism>
<evidence type="ECO:0000313" key="3">
    <source>
        <dbReference type="Proteomes" id="UP000024837"/>
    </source>
</evidence>
<dbReference type="EMBL" id="KI966410">
    <property type="protein sequence ID" value="EWC47392.1"/>
    <property type="molecule type" value="Genomic_DNA"/>
</dbReference>
<dbReference type="GO" id="GO:0004029">
    <property type="term" value="F:aldehyde dehydrogenase (NAD+) activity"/>
    <property type="evidence" value="ECO:0007669"/>
    <property type="project" value="TreeGrafter"/>
</dbReference>
<dbReference type="Proteomes" id="UP000024837">
    <property type="component" value="Unassembled WGS sequence"/>
</dbReference>
<accession>W7I4L2</accession>